<dbReference type="Gene3D" id="3.90.1200.10">
    <property type="match status" value="1"/>
</dbReference>
<dbReference type="Pfam" id="PF01636">
    <property type="entry name" value="APH"/>
    <property type="match status" value="1"/>
</dbReference>
<keyword evidence="3" id="KW-1185">Reference proteome</keyword>
<evidence type="ECO:0000313" key="3">
    <source>
        <dbReference type="Proteomes" id="UP000218944"/>
    </source>
</evidence>
<keyword evidence="2" id="KW-0808">Transferase</keyword>
<proteinExistence type="predicted"/>
<dbReference type="InterPro" id="IPR051678">
    <property type="entry name" value="AGP_Transferase"/>
</dbReference>
<dbReference type="InterPro" id="IPR011009">
    <property type="entry name" value="Kinase-like_dom_sf"/>
</dbReference>
<dbReference type="RefSeq" id="WP_095581343.1">
    <property type="nucleotide sequence ID" value="NZ_JAJQQS010000010.1"/>
</dbReference>
<evidence type="ECO:0000259" key="1">
    <source>
        <dbReference type="Pfam" id="PF01636"/>
    </source>
</evidence>
<accession>A0A2A2D9X7</accession>
<sequence length="295" mass="32220">MSAVVIESRRVLEEACRRAGLSTAGAEPIRIAGNAIWRLTGRIVARIGRPDGRAVAERELAVARWLTDNGISTVRPAVTDGPVLVEGRPVTFWAELPPHQPGTVADIARLLKQMHALSPPGSLGLRPLEPLTKPKRRIAEAGILTPDDRSWLQDHADRLSADFARLPSGLPFCALHGDAWDGNVAVDADGIAYLLDLENTCFGPPEWDLVSTAVKRITTATVTVPEYEDFCATYGMDVTAWPGYPVLAGIRELRMVTFALQIADEHPHARAEAQHRVDCLRGRKGARPWTWTAVP</sequence>
<dbReference type="Proteomes" id="UP000218944">
    <property type="component" value="Unassembled WGS sequence"/>
</dbReference>
<dbReference type="EMBL" id="NSJV01000277">
    <property type="protein sequence ID" value="PAU48236.1"/>
    <property type="molecule type" value="Genomic_DNA"/>
</dbReference>
<name>A0A2A2D9X7_9ACTN</name>
<dbReference type="PANTHER" id="PTHR21310:SF40">
    <property type="entry name" value="AMINOGLYCOSIDE PHOSPHOTRANSFERASE DOMAIN-CONTAINING PROTEIN-RELATED"/>
    <property type="match status" value="1"/>
</dbReference>
<reference evidence="2 3" key="1">
    <citation type="submission" date="2017-08" db="EMBL/GenBank/DDBJ databases">
        <title>Genome sequence of Streptomyces albireticuli NRRL B-1670.</title>
        <authorList>
            <person name="Graham D.E."/>
            <person name="Mahan K.M."/>
            <person name="Klingeman D.M."/>
            <person name="Hettich R.L."/>
            <person name="Parry R.J."/>
            <person name="Spain J.C."/>
        </authorList>
    </citation>
    <scope>NUCLEOTIDE SEQUENCE [LARGE SCALE GENOMIC DNA]</scope>
    <source>
        <strain evidence="2 3">NRRL B-1670</strain>
    </source>
</reference>
<dbReference type="InterPro" id="IPR002575">
    <property type="entry name" value="Aminoglycoside_PTrfase"/>
</dbReference>
<organism evidence="2 3">
    <name type="scientific">Streptomyces albireticuli</name>
    <dbReference type="NCBI Taxonomy" id="1940"/>
    <lineage>
        <taxon>Bacteria</taxon>
        <taxon>Bacillati</taxon>
        <taxon>Actinomycetota</taxon>
        <taxon>Actinomycetes</taxon>
        <taxon>Kitasatosporales</taxon>
        <taxon>Streptomycetaceae</taxon>
        <taxon>Streptomyces</taxon>
    </lineage>
</organism>
<gene>
    <name evidence="2" type="ORF">CK936_14350</name>
</gene>
<feature type="domain" description="Aminoglycoside phosphotransferase" evidence="1">
    <location>
        <begin position="37"/>
        <end position="245"/>
    </location>
</feature>
<comment type="caution">
    <text evidence="2">The sequence shown here is derived from an EMBL/GenBank/DDBJ whole genome shotgun (WGS) entry which is preliminary data.</text>
</comment>
<dbReference type="SUPFAM" id="SSF56112">
    <property type="entry name" value="Protein kinase-like (PK-like)"/>
    <property type="match status" value="1"/>
</dbReference>
<dbReference type="GO" id="GO:0016740">
    <property type="term" value="F:transferase activity"/>
    <property type="evidence" value="ECO:0007669"/>
    <property type="project" value="UniProtKB-KW"/>
</dbReference>
<protein>
    <submittedName>
        <fullName evidence="2">Aminoglycoside phosphotransferase</fullName>
    </submittedName>
</protein>
<evidence type="ECO:0000313" key="2">
    <source>
        <dbReference type="EMBL" id="PAU48236.1"/>
    </source>
</evidence>
<dbReference type="PANTHER" id="PTHR21310">
    <property type="entry name" value="AMINOGLYCOSIDE PHOSPHOTRANSFERASE-RELATED-RELATED"/>
    <property type="match status" value="1"/>
</dbReference>
<dbReference type="AlphaFoldDB" id="A0A2A2D9X7"/>